<evidence type="ECO:0000313" key="4">
    <source>
        <dbReference type="Proteomes" id="UP000215539"/>
    </source>
</evidence>
<accession>A0AAX2H109</accession>
<protein>
    <recommendedName>
        <fullName evidence="5">HEAT repeat domain-containing protein</fullName>
    </recommendedName>
</protein>
<dbReference type="InterPro" id="IPR016024">
    <property type="entry name" value="ARM-type_fold"/>
</dbReference>
<organism evidence="2 4">
    <name type="scientific">Capnocytophaga haemolytica</name>
    <dbReference type="NCBI Taxonomy" id="45243"/>
    <lineage>
        <taxon>Bacteria</taxon>
        <taxon>Pseudomonadati</taxon>
        <taxon>Bacteroidota</taxon>
        <taxon>Flavobacteriia</taxon>
        <taxon>Flavobacteriales</taxon>
        <taxon>Flavobacteriaceae</taxon>
        <taxon>Capnocytophaga</taxon>
    </lineage>
</organism>
<dbReference type="EMBL" id="LT906449">
    <property type="protein sequence ID" value="SNV16540.1"/>
    <property type="molecule type" value="Genomic_DNA"/>
</dbReference>
<dbReference type="Proteomes" id="UP000065822">
    <property type="component" value="Chromosome"/>
</dbReference>
<proteinExistence type="predicted"/>
<reference evidence="2 4" key="2">
    <citation type="submission" date="2017-06" db="EMBL/GenBank/DDBJ databases">
        <authorList>
            <consortium name="Pathogen Informatics"/>
        </authorList>
    </citation>
    <scope>NUCLEOTIDE SEQUENCE [LARGE SCALE GENOMIC DNA]</scope>
    <source>
        <strain evidence="2 4">NCTC12947</strain>
    </source>
</reference>
<dbReference type="InterPro" id="IPR011989">
    <property type="entry name" value="ARM-like"/>
</dbReference>
<evidence type="ECO:0000313" key="3">
    <source>
        <dbReference type="Proteomes" id="UP000065822"/>
    </source>
</evidence>
<dbReference type="Proteomes" id="UP000215539">
    <property type="component" value="Chromosome 1"/>
</dbReference>
<name>A0AAX2H109_9FLAO</name>
<evidence type="ECO:0000313" key="1">
    <source>
        <dbReference type="EMBL" id="AMD85656.1"/>
    </source>
</evidence>
<dbReference type="SUPFAM" id="SSF48371">
    <property type="entry name" value="ARM repeat"/>
    <property type="match status" value="2"/>
</dbReference>
<sequence length="603" mass="69188">MKQLYELQQEINRLFIAGSKFAGGDPRLAKHVPVLKKLGEKAPVFAKIASDVEALLQAAAKESAERLLAVSTLLYSVLYTQGKTTEEGTGEAKVTPQEPNVALAQVNTAYSYLQLKPVMQALTESKSGRLEVLKEAQERGLFADSRTFAYLSKGLGDKYGELADYVEQEIIPSLGTGMLPFLVQDFAFEDSTQNVRRLRLLQHFNYEGLKAIEDKVFEENLPNLQAAALTSIVARGGAEVEALIISLTGDKNKTVRGAAYKALAKLGTDTAIDKLYEVYSKNKKKSDTELLAAAIGSVALPRHYKAFLQTLEAHFDAFMAMDKSDQKKVGTALDNFQEELPLLKGKDYAEVYDFIAKLYTTQDFWNFQRREYGYRIVMYIREILGSLDAKKVLAFYEQHLSELPKLNEYFNPLSQYLEKAATVYSKEQLFDSFSKYLNNGLQLEHFYNVFTNGHANYYYDLAQVEVYKERIDPRWAYKFVNYIKNFNKYDYTYLHTMVMLEAIDPKREEVLEMLLFLLPKVPLDSREPYYQMLLKQETPEKYALIYEAIEKTPKNNYYAPSLYKRLIEKGFFTTFPKEYAEKLNTLAESRKEEIFEKIAREIK</sequence>
<evidence type="ECO:0008006" key="5">
    <source>
        <dbReference type="Google" id="ProtNLM"/>
    </source>
</evidence>
<reference evidence="1 3" key="1">
    <citation type="submission" date="2016-02" db="EMBL/GenBank/DDBJ databases">
        <authorList>
            <person name="Holder M.E."/>
            <person name="Ajami N.J."/>
            <person name="Petrosino J.F."/>
        </authorList>
    </citation>
    <scope>NUCLEOTIDE SEQUENCE [LARGE SCALE GENOMIC DNA]</scope>
    <source>
        <strain evidence="1 3">CCUG 32990</strain>
    </source>
</reference>
<dbReference type="Gene3D" id="1.25.10.10">
    <property type="entry name" value="Leucine-rich Repeat Variant"/>
    <property type="match status" value="1"/>
</dbReference>
<dbReference type="EMBL" id="CP014227">
    <property type="protein sequence ID" value="AMD85656.1"/>
    <property type="molecule type" value="Genomic_DNA"/>
</dbReference>
<gene>
    <name evidence="1" type="ORF">AXF12_09110</name>
    <name evidence="2" type="ORF">SAMEA44541418_02338</name>
</gene>
<dbReference type="KEGG" id="chg:AXF12_09110"/>
<dbReference type="Pfam" id="PF13646">
    <property type="entry name" value="HEAT_2"/>
    <property type="match status" value="1"/>
</dbReference>
<keyword evidence="3" id="KW-1185">Reference proteome</keyword>
<evidence type="ECO:0000313" key="2">
    <source>
        <dbReference type="EMBL" id="SNV16540.1"/>
    </source>
</evidence>
<dbReference type="AlphaFoldDB" id="A0AAX2H109"/>
<dbReference type="RefSeq" id="WP_066430467.1">
    <property type="nucleotide sequence ID" value="NZ_CP014227.1"/>
</dbReference>